<dbReference type="InterPro" id="IPR019786">
    <property type="entry name" value="Zinc_finger_PHD-type_CS"/>
</dbReference>
<dbReference type="Gene3D" id="3.30.40.10">
    <property type="entry name" value="Zinc/RING finger domain, C3HC4 (zinc finger)"/>
    <property type="match status" value="2"/>
</dbReference>
<feature type="compositionally biased region" description="Low complexity" evidence="5">
    <location>
        <begin position="583"/>
        <end position="594"/>
    </location>
</feature>
<evidence type="ECO:0000256" key="1">
    <source>
        <dbReference type="ARBA" id="ARBA00022723"/>
    </source>
</evidence>
<dbReference type="PROSITE" id="PS50016">
    <property type="entry name" value="ZF_PHD_2"/>
    <property type="match status" value="1"/>
</dbReference>
<dbReference type="InterPro" id="IPR001965">
    <property type="entry name" value="Znf_PHD"/>
</dbReference>
<dbReference type="InterPro" id="IPR013083">
    <property type="entry name" value="Znf_RING/FYVE/PHD"/>
</dbReference>
<feature type="compositionally biased region" description="Polar residues" evidence="5">
    <location>
        <begin position="57"/>
        <end position="72"/>
    </location>
</feature>
<dbReference type="STRING" id="703135.A0A2A9NFZ3"/>
<evidence type="ECO:0000256" key="2">
    <source>
        <dbReference type="ARBA" id="ARBA00022771"/>
    </source>
</evidence>
<sequence length="830" mass="91869">MATTASLPVYMIPGVPIRQPAHLEGDASLATEILPGPPSLLSAQQSAQKRDPRKPSTAYSYLPSSDPGSTYSGIMHGTFIGQEIDGPRTKRSRPDKGASSRAQRASARSQLLNPGSMINGEAIMVHTTATTAEHEQNTPIEDELSISRTNSSHNLLEGTSGTSANGRVRRKDKGKAKEFDPPIVRVKEEPKVISLHSPEPPITTVNSNEDHCSSCRSQGILVYCDSCPKAFHLACLDPPLDKIDDGDSRWYCPACTMRKHPPRKPPPSLLSPLIYQVETSIPSEFQLPDDIRNFYKDVATGPKGTYVDASELKPPRLNRLGQLEDRDVYRLRDRNGMPILCFRCGTSALPDGLAAAAPAAKRVRRSTSRTTSSEGWKSMISCDYCNLHWHIDCLEPPLTSIPSFTKKWMCPNHSEQVLPSKRRIPKQNTAPIEITKLNQFNNGSIEIIYPQPPPDSPNVQKTPVDEVLINGRRYRVPERIILLDFWSKLRKNELPRDREGDASSRVSSPLTSLSSLEDLDDRISSDTNSQQSNSDEFKVAQMLLGLRHHKRTFPSLSASIVMHTRQMVDSSVQTDQPMPNPGRPGRQPRGAPKRLPLQVPSNLINNSRAKALSTTEPGLSTSSLKRRKSTQTQPTEPSTRELRSKNRNTATVNDGVLSSVSSKVPHRGGDEPGKRSVHVKLEEPDFENNLKDNLTSDAESIPLASVVRTSRRGRPPRRPVEGRKEEKRGRKRKEREEETQEVRPAPALEPESPGKMERERKEKDPEKEKRKTVRTPTRPALSSTSVGSSVTVPPTPATPSLKIRLPRLNNINGLHNPGPSGINASTPTRL</sequence>
<keyword evidence="8" id="KW-1185">Reference proteome</keyword>
<evidence type="ECO:0000313" key="7">
    <source>
        <dbReference type="EMBL" id="PFH47177.1"/>
    </source>
</evidence>
<feature type="region of interest" description="Disordered" evidence="5">
    <location>
        <begin position="568"/>
        <end position="830"/>
    </location>
</feature>
<dbReference type="InterPro" id="IPR052819">
    <property type="entry name" value="Chromatin_regulatory_protein"/>
</dbReference>
<dbReference type="SMART" id="SM00249">
    <property type="entry name" value="PHD"/>
    <property type="match status" value="2"/>
</dbReference>
<dbReference type="GO" id="GO:0032221">
    <property type="term" value="C:Rpd3S complex"/>
    <property type="evidence" value="ECO:0007669"/>
    <property type="project" value="TreeGrafter"/>
</dbReference>
<feature type="compositionally biased region" description="Basic and acidic residues" evidence="5">
    <location>
        <begin position="718"/>
        <end position="728"/>
    </location>
</feature>
<evidence type="ECO:0000259" key="6">
    <source>
        <dbReference type="PROSITE" id="PS50016"/>
    </source>
</evidence>
<dbReference type="Proteomes" id="UP000242287">
    <property type="component" value="Unassembled WGS sequence"/>
</dbReference>
<feature type="region of interest" description="Disordered" evidence="5">
    <location>
        <begin position="153"/>
        <end position="176"/>
    </location>
</feature>
<feature type="compositionally biased region" description="Low complexity" evidence="5">
    <location>
        <begin position="503"/>
        <end position="516"/>
    </location>
</feature>
<dbReference type="GO" id="GO:0008270">
    <property type="term" value="F:zinc ion binding"/>
    <property type="evidence" value="ECO:0007669"/>
    <property type="project" value="UniProtKB-KW"/>
</dbReference>
<feature type="compositionally biased region" description="Low complexity" evidence="5">
    <location>
        <begin position="525"/>
        <end position="534"/>
    </location>
</feature>
<keyword evidence="3" id="KW-0862">Zinc</keyword>
<dbReference type="CDD" id="cd15534">
    <property type="entry name" value="PHD2_PHF12_Rco1"/>
    <property type="match status" value="1"/>
</dbReference>
<feature type="compositionally biased region" description="Basic and acidic residues" evidence="5">
    <location>
        <begin position="752"/>
        <end position="769"/>
    </location>
</feature>
<evidence type="ECO:0000313" key="8">
    <source>
        <dbReference type="Proteomes" id="UP000242287"/>
    </source>
</evidence>
<proteinExistence type="predicted"/>
<feature type="domain" description="PHD-type" evidence="6">
    <location>
        <begin position="209"/>
        <end position="258"/>
    </location>
</feature>
<dbReference type="PANTHER" id="PTHR47636:SF1">
    <property type="entry name" value="TRANSCRIPTIONAL REGULATORY PROTEIN RCO1"/>
    <property type="match status" value="1"/>
</dbReference>
<evidence type="ECO:0000256" key="5">
    <source>
        <dbReference type="SAM" id="MobiDB-lite"/>
    </source>
</evidence>
<keyword evidence="1" id="KW-0479">Metal-binding</keyword>
<dbReference type="InterPro" id="IPR019787">
    <property type="entry name" value="Znf_PHD-finger"/>
</dbReference>
<feature type="region of interest" description="Disordered" evidence="5">
    <location>
        <begin position="34"/>
        <end position="110"/>
    </location>
</feature>
<feature type="compositionally biased region" description="Low complexity" evidence="5">
    <location>
        <begin position="782"/>
        <end position="792"/>
    </location>
</feature>
<dbReference type="AlphaFoldDB" id="A0A2A9NFZ3"/>
<name>A0A2A9NFZ3_9AGAR</name>
<organism evidence="7 8">
    <name type="scientific">Amanita thiersii Skay4041</name>
    <dbReference type="NCBI Taxonomy" id="703135"/>
    <lineage>
        <taxon>Eukaryota</taxon>
        <taxon>Fungi</taxon>
        <taxon>Dikarya</taxon>
        <taxon>Basidiomycota</taxon>
        <taxon>Agaricomycotina</taxon>
        <taxon>Agaricomycetes</taxon>
        <taxon>Agaricomycetidae</taxon>
        <taxon>Agaricales</taxon>
        <taxon>Pluteineae</taxon>
        <taxon>Amanitaceae</taxon>
        <taxon>Amanita</taxon>
    </lineage>
</organism>
<feature type="compositionally biased region" description="Basic and acidic residues" evidence="5">
    <location>
        <begin position="85"/>
        <end position="98"/>
    </location>
</feature>
<protein>
    <recommendedName>
        <fullName evidence="6">PHD-type domain-containing protein</fullName>
    </recommendedName>
</protein>
<gene>
    <name evidence="7" type="ORF">AMATHDRAFT_68300</name>
</gene>
<feature type="compositionally biased region" description="Polar residues" evidence="5">
    <location>
        <begin position="647"/>
        <end position="662"/>
    </location>
</feature>
<accession>A0A2A9NFZ3</accession>
<dbReference type="PROSITE" id="PS01359">
    <property type="entry name" value="ZF_PHD_1"/>
    <property type="match status" value="1"/>
</dbReference>
<dbReference type="EMBL" id="KZ302129">
    <property type="protein sequence ID" value="PFH47177.1"/>
    <property type="molecule type" value="Genomic_DNA"/>
</dbReference>
<dbReference type="GO" id="GO:0006357">
    <property type="term" value="P:regulation of transcription by RNA polymerase II"/>
    <property type="evidence" value="ECO:0007669"/>
    <property type="project" value="TreeGrafter"/>
</dbReference>
<dbReference type="OrthoDB" id="5876363at2759"/>
<evidence type="ECO:0000256" key="3">
    <source>
        <dbReference type="ARBA" id="ARBA00022833"/>
    </source>
</evidence>
<feature type="compositionally biased region" description="Basic and acidic residues" evidence="5">
    <location>
        <begin position="667"/>
        <end position="683"/>
    </location>
</feature>
<feature type="region of interest" description="Disordered" evidence="5">
    <location>
        <begin position="494"/>
        <end position="534"/>
    </location>
</feature>
<keyword evidence="2 4" id="KW-0863">Zinc-finger</keyword>
<reference evidence="7 8" key="1">
    <citation type="submission" date="2014-02" db="EMBL/GenBank/DDBJ databases">
        <title>Transposable element dynamics among asymbiotic and ectomycorrhizal Amanita fungi.</title>
        <authorList>
            <consortium name="DOE Joint Genome Institute"/>
            <person name="Hess J."/>
            <person name="Skrede I."/>
            <person name="Wolfe B."/>
            <person name="LaButti K."/>
            <person name="Ohm R.A."/>
            <person name="Grigoriev I.V."/>
            <person name="Pringle A."/>
        </authorList>
    </citation>
    <scope>NUCLEOTIDE SEQUENCE [LARGE SCALE GENOMIC DNA]</scope>
    <source>
        <strain evidence="7 8">SKay4041</strain>
    </source>
</reference>
<feature type="compositionally biased region" description="Low complexity" evidence="5">
    <location>
        <begin position="99"/>
        <end position="110"/>
    </location>
</feature>
<feature type="compositionally biased region" description="Polar residues" evidence="5">
    <location>
        <begin position="153"/>
        <end position="165"/>
    </location>
</feature>
<dbReference type="PANTHER" id="PTHR47636">
    <property type="entry name" value="TRANSCRIPTIONAL REGULATORY PROTEIN RCO1"/>
    <property type="match status" value="1"/>
</dbReference>
<dbReference type="InterPro" id="IPR011011">
    <property type="entry name" value="Znf_FYVE_PHD"/>
</dbReference>
<dbReference type="SUPFAM" id="SSF57903">
    <property type="entry name" value="FYVE/PHD zinc finger"/>
    <property type="match status" value="2"/>
</dbReference>
<feature type="compositionally biased region" description="Polar residues" evidence="5">
    <location>
        <begin position="599"/>
        <end position="623"/>
    </location>
</feature>
<dbReference type="Pfam" id="PF00628">
    <property type="entry name" value="PHD"/>
    <property type="match status" value="2"/>
</dbReference>
<evidence type="ECO:0000256" key="4">
    <source>
        <dbReference type="PROSITE-ProRule" id="PRU00146"/>
    </source>
</evidence>